<dbReference type="OrthoDB" id="9802264at2"/>
<dbReference type="GO" id="GO:0008643">
    <property type="term" value="P:carbohydrate transport"/>
    <property type="evidence" value="ECO:0007669"/>
    <property type="project" value="InterPro"/>
</dbReference>
<keyword evidence="6" id="KW-1185">Reference proteome</keyword>
<dbReference type="SUPFAM" id="SSF52540">
    <property type="entry name" value="P-loop containing nucleoside triphosphate hydrolases"/>
    <property type="match status" value="1"/>
</dbReference>
<dbReference type="GO" id="GO:0016887">
    <property type="term" value="F:ATP hydrolysis activity"/>
    <property type="evidence" value="ECO:0007669"/>
    <property type="project" value="InterPro"/>
</dbReference>
<dbReference type="Pfam" id="PF00005">
    <property type="entry name" value="ABC_tran"/>
    <property type="match status" value="1"/>
</dbReference>
<dbReference type="SUPFAM" id="SSF50331">
    <property type="entry name" value="MOP-like"/>
    <property type="match status" value="1"/>
</dbReference>
<dbReference type="InterPro" id="IPR040582">
    <property type="entry name" value="OB_MalK-like"/>
</dbReference>
<dbReference type="GO" id="GO:0005524">
    <property type="term" value="F:ATP binding"/>
    <property type="evidence" value="ECO:0007669"/>
    <property type="project" value="UniProtKB-KW"/>
</dbReference>
<dbReference type="Proteomes" id="UP000186400">
    <property type="component" value="Unassembled WGS sequence"/>
</dbReference>
<dbReference type="GO" id="GO:0140359">
    <property type="term" value="F:ABC-type transporter activity"/>
    <property type="evidence" value="ECO:0007669"/>
    <property type="project" value="InterPro"/>
</dbReference>
<dbReference type="EMBL" id="FTMS01000028">
    <property type="protein sequence ID" value="SIR03948.1"/>
    <property type="molecule type" value="Genomic_DNA"/>
</dbReference>
<dbReference type="Gene3D" id="2.40.50.100">
    <property type="match status" value="1"/>
</dbReference>
<dbReference type="GO" id="GO:0055052">
    <property type="term" value="C:ATP-binding cassette (ABC) transporter complex, substrate-binding subunit-containing"/>
    <property type="evidence" value="ECO:0007669"/>
    <property type="project" value="TreeGrafter"/>
</dbReference>
<gene>
    <name evidence="5" type="ORF">SAMN05920897_1285</name>
</gene>
<dbReference type="PROSITE" id="PS50893">
    <property type="entry name" value="ABC_TRANSPORTER_2"/>
    <property type="match status" value="1"/>
</dbReference>
<dbReference type="Pfam" id="PF17912">
    <property type="entry name" value="OB_MalK"/>
    <property type="match status" value="1"/>
</dbReference>
<reference evidence="5 6" key="1">
    <citation type="submission" date="2017-01" db="EMBL/GenBank/DDBJ databases">
        <authorList>
            <person name="Mah S.A."/>
            <person name="Swanson W.J."/>
            <person name="Moy G.W."/>
            <person name="Vacquier V.D."/>
        </authorList>
    </citation>
    <scope>NUCLEOTIDE SEQUENCE [LARGE SCALE GENOMIC DNA]</scope>
    <source>
        <strain evidence="5 6">ASpG1</strain>
    </source>
</reference>
<dbReference type="InterPro" id="IPR012340">
    <property type="entry name" value="NA-bd_OB-fold"/>
</dbReference>
<dbReference type="InterPro" id="IPR008995">
    <property type="entry name" value="Mo/tungstate-bd_C_term_dom"/>
</dbReference>
<dbReference type="PANTHER" id="PTHR43875">
    <property type="entry name" value="MALTODEXTRIN IMPORT ATP-BINDING PROTEIN MSMX"/>
    <property type="match status" value="1"/>
</dbReference>
<dbReference type="RefSeq" id="WP_076489913.1">
    <property type="nucleotide sequence ID" value="NZ_FTMS01000028.1"/>
</dbReference>
<keyword evidence="2" id="KW-0547">Nucleotide-binding</keyword>
<dbReference type="STRING" id="159291.SAMN05920897_1285"/>
<evidence type="ECO:0000313" key="6">
    <source>
        <dbReference type="Proteomes" id="UP000186400"/>
    </source>
</evidence>
<evidence type="ECO:0000259" key="4">
    <source>
        <dbReference type="PROSITE" id="PS50893"/>
    </source>
</evidence>
<keyword evidence="1" id="KW-0813">Transport</keyword>
<evidence type="ECO:0000256" key="2">
    <source>
        <dbReference type="ARBA" id="ARBA00022741"/>
    </source>
</evidence>
<name>A0A1N6XNL2_9SPIO</name>
<evidence type="ECO:0000256" key="1">
    <source>
        <dbReference type="ARBA" id="ARBA00022448"/>
    </source>
</evidence>
<dbReference type="InterPro" id="IPR003439">
    <property type="entry name" value="ABC_transporter-like_ATP-bd"/>
</dbReference>
<dbReference type="FunFam" id="3.40.50.300:FF:000042">
    <property type="entry name" value="Maltose/maltodextrin ABC transporter, ATP-binding protein"/>
    <property type="match status" value="1"/>
</dbReference>
<feature type="domain" description="ABC transporter" evidence="4">
    <location>
        <begin position="3"/>
        <end position="233"/>
    </location>
</feature>
<keyword evidence="3 5" id="KW-0067">ATP-binding</keyword>
<dbReference type="PANTHER" id="PTHR43875:SF1">
    <property type="entry name" value="OSMOPROTECTIVE COMPOUNDS UPTAKE ATP-BINDING PROTEIN GGTA"/>
    <property type="match status" value="1"/>
</dbReference>
<sequence>MKMELVNLNKTFRDAVAVRDVSLEVGHGELAAFLGPSGCGKTTTLLNIAGVYKPTSGDILFDGVRVNELQPKERDIGMVFQSYALYPHMSAYENIVFSLVLKKRPKDEMQREAKRVADMLGIGHLLDRSPAQLSGGQQQRVALARALIKRPKLLLFDEPLSNLDARLRMSMREEIKRLQVELGITSVYVTHDQVEAMSMADKVAVMQDGNLLAYVPPGELHERPRTIFIAQFIGSPSMNILDAEFVMKGGKPTAILAGGKVELEVPKERVPKLSGEKRAVKLGIRPESVFLEPQATADAYSAVTFVESMGRENLVVCDVDGQRIQFLSAPGESVHLGDHVGMKFDMASVQFFDPESGLSLLWS</sequence>
<dbReference type="Gene3D" id="2.40.50.140">
    <property type="entry name" value="Nucleic acid-binding proteins"/>
    <property type="match status" value="1"/>
</dbReference>
<protein>
    <submittedName>
        <fullName evidence="5">Carbohydrate ABC transporter ATP-binding protein, CUT1 family</fullName>
    </submittedName>
</protein>
<dbReference type="CDD" id="cd03301">
    <property type="entry name" value="ABC_MalK_N"/>
    <property type="match status" value="1"/>
</dbReference>
<dbReference type="AlphaFoldDB" id="A0A1N6XNL2"/>
<dbReference type="InterPro" id="IPR047641">
    <property type="entry name" value="ABC_transpr_MalK/UgpC-like"/>
</dbReference>
<dbReference type="InterPro" id="IPR015855">
    <property type="entry name" value="ABC_transpr_MalK-like"/>
</dbReference>
<dbReference type="Gene3D" id="3.40.50.300">
    <property type="entry name" value="P-loop containing nucleotide triphosphate hydrolases"/>
    <property type="match status" value="1"/>
</dbReference>
<organism evidence="5 6">
    <name type="scientific">Alkalispirochaeta americana</name>
    <dbReference type="NCBI Taxonomy" id="159291"/>
    <lineage>
        <taxon>Bacteria</taxon>
        <taxon>Pseudomonadati</taxon>
        <taxon>Spirochaetota</taxon>
        <taxon>Spirochaetia</taxon>
        <taxon>Spirochaetales</taxon>
        <taxon>Spirochaetaceae</taxon>
        <taxon>Alkalispirochaeta</taxon>
    </lineage>
</organism>
<dbReference type="InterPro" id="IPR027417">
    <property type="entry name" value="P-loop_NTPase"/>
</dbReference>
<dbReference type="InterPro" id="IPR003593">
    <property type="entry name" value="AAA+_ATPase"/>
</dbReference>
<accession>A0A1N6XNL2</accession>
<evidence type="ECO:0000256" key="3">
    <source>
        <dbReference type="ARBA" id="ARBA00022840"/>
    </source>
</evidence>
<proteinExistence type="predicted"/>
<dbReference type="InterPro" id="IPR017871">
    <property type="entry name" value="ABC_transporter-like_CS"/>
</dbReference>
<dbReference type="SMART" id="SM00382">
    <property type="entry name" value="AAA"/>
    <property type="match status" value="1"/>
</dbReference>
<evidence type="ECO:0000313" key="5">
    <source>
        <dbReference type="EMBL" id="SIR03948.1"/>
    </source>
</evidence>
<dbReference type="PROSITE" id="PS00211">
    <property type="entry name" value="ABC_TRANSPORTER_1"/>
    <property type="match status" value="1"/>
</dbReference>